<proteinExistence type="predicted"/>
<evidence type="ECO:0000259" key="1">
    <source>
        <dbReference type="Pfam" id="PF25042"/>
    </source>
</evidence>
<dbReference type="EMBL" id="JAMRDG010000002">
    <property type="protein sequence ID" value="KAJ3684359.1"/>
    <property type="molecule type" value="Genomic_DNA"/>
</dbReference>
<organism evidence="2 3">
    <name type="scientific">Rhynchospora tenuis</name>
    <dbReference type="NCBI Taxonomy" id="198213"/>
    <lineage>
        <taxon>Eukaryota</taxon>
        <taxon>Viridiplantae</taxon>
        <taxon>Streptophyta</taxon>
        <taxon>Embryophyta</taxon>
        <taxon>Tracheophyta</taxon>
        <taxon>Spermatophyta</taxon>
        <taxon>Magnoliopsida</taxon>
        <taxon>Liliopsida</taxon>
        <taxon>Poales</taxon>
        <taxon>Cyperaceae</taxon>
        <taxon>Cyperoideae</taxon>
        <taxon>Rhynchosporeae</taxon>
        <taxon>Rhynchospora</taxon>
    </lineage>
</organism>
<comment type="caution">
    <text evidence="2">The sequence shown here is derived from an EMBL/GenBank/DDBJ whole genome shotgun (WGS) entry which is preliminary data.</text>
</comment>
<dbReference type="InterPro" id="IPR056689">
    <property type="entry name" value="DUF7787"/>
</dbReference>
<feature type="domain" description="DUF7787" evidence="1">
    <location>
        <begin position="39"/>
        <end position="94"/>
    </location>
</feature>
<evidence type="ECO:0000313" key="3">
    <source>
        <dbReference type="Proteomes" id="UP001210211"/>
    </source>
</evidence>
<evidence type="ECO:0000313" key="2">
    <source>
        <dbReference type="EMBL" id="KAJ3684359.1"/>
    </source>
</evidence>
<accession>A0AAD5W9P5</accession>
<dbReference type="Pfam" id="PF25042">
    <property type="entry name" value="DUF7787"/>
    <property type="match status" value="1"/>
</dbReference>
<gene>
    <name evidence="2" type="ORF">LUZ61_013523</name>
</gene>
<dbReference type="Proteomes" id="UP001210211">
    <property type="component" value="Unassembled WGS sequence"/>
</dbReference>
<sequence>MPPARTSSRSSPPPLRSCSAVSCSSSGAAPLTMEPFRLQKQLRFEDYLSLFQNGCADHLTVSQLNQIVFIHGFVKLWQHTKVDVIDAVSSLHLIPPTRSTICVTAGIAQLSISCMPTLSLSELKKGIQEIEWQECPVGSVVSVNPVVLHTSDEPISPVSCLTALPGQDVRCCDIVR</sequence>
<dbReference type="AlphaFoldDB" id="A0AAD5W9P5"/>
<dbReference type="PANTHER" id="PTHR35096:SF8">
    <property type="entry name" value="OS03G0308600 PROTEIN"/>
    <property type="match status" value="1"/>
</dbReference>
<keyword evidence="3" id="KW-1185">Reference proteome</keyword>
<protein>
    <recommendedName>
        <fullName evidence="1">DUF7787 domain-containing protein</fullName>
    </recommendedName>
</protein>
<reference evidence="2 3" key="1">
    <citation type="journal article" date="2022" name="Cell">
        <title>Repeat-based holocentromeres influence genome architecture and karyotype evolution.</title>
        <authorList>
            <person name="Hofstatter P.G."/>
            <person name="Thangavel G."/>
            <person name="Lux T."/>
            <person name="Neumann P."/>
            <person name="Vondrak T."/>
            <person name="Novak P."/>
            <person name="Zhang M."/>
            <person name="Costa L."/>
            <person name="Castellani M."/>
            <person name="Scott A."/>
            <person name="Toegelov H."/>
            <person name="Fuchs J."/>
            <person name="Mata-Sucre Y."/>
            <person name="Dias Y."/>
            <person name="Vanzela A.L.L."/>
            <person name="Huettel B."/>
            <person name="Almeida C.C.S."/>
            <person name="Simkova H."/>
            <person name="Souza G."/>
            <person name="Pedrosa-Harand A."/>
            <person name="Macas J."/>
            <person name="Mayer K.F.X."/>
            <person name="Houben A."/>
            <person name="Marques A."/>
        </authorList>
    </citation>
    <scope>NUCLEOTIDE SEQUENCE [LARGE SCALE GENOMIC DNA]</scope>
    <source>
        <strain evidence="2">RhyTen1mFocal</strain>
    </source>
</reference>
<dbReference type="PANTHER" id="PTHR35096">
    <property type="entry name" value="BNAA08G28570D PROTEIN"/>
    <property type="match status" value="1"/>
</dbReference>
<name>A0AAD5W9P5_9POAL</name>